<sequence>GRMQTGAQDQPTNGKEQQSMEEEFMWEEYLEETGATAAPHTIFRHVEVSLQSSFQPGMKLEVASKSSPETYWVATIITTCGQLLLLRYSGYGDDRRADFWCDVMTAELHPVGWCAQNHKTLTPPEAIREKYSDWTEFLVQDLTGSRTAPANLLEGPLRGKNTVDLIVAGSVLELQNLSDPLLYWPVRVVQNVGGRLRLRPVGLSERHRARDTWLFYLDVRLRPLGWALENQLTLEPPADLRPLLSDHDWQQALRDAQADGQKDALPLEVFKDHADLPRHAFRTGMKLEMVSPWEQLLIRPVSVTKVYSDTYFQVTLDDLCAEDTPRSTVCHANSPGILPVQWCLKNGVALERPGGYEGPDFDWADYLKQSGSEAAPDACFPDTGDTRGFAEDMWLEAVNPERPEEVCVARISRVRGRLLWLRLEGVLQPQSECIVDVESMDIFPVGWCEANAYPLTPPLRPVCQKQKKVAVGRIAELPRSVGPGKCSLVLKELLSMLINAAYKPGRVLKELQQLQEPGWDSQEETLKAKYKGKTYRSTVRIVRLAEQIPDFCRKVCVKLQCCPNLLGPDLMADKCPENCSVQTKTKYSESAAPFCPAAASFCPLLQHHSVLCCSTVLSSSAKVAMLGRSGVINCSPGITNIFKCDIRNENRGSVFNNNPVCLDYEACALLLLTLPTVQECMDLKLGPAIKLCHQIERVKVAFYKQFA</sequence>
<dbReference type="GeneTree" id="ENSGT00940000158123"/>
<accession>A0A3B5M2L3</accession>
<keyword evidence="9" id="KW-1185">Reference proteome</keyword>
<feature type="region of interest" description="Disordered" evidence="6">
    <location>
        <begin position="1"/>
        <end position="20"/>
    </location>
</feature>
<dbReference type="InterPro" id="IPR021987">
    <property type="entry name" value="SLED"/>
</dbReference>
<dbReference type="Ensembl" id="ENSXCOT00000015981.1">
    <property type="protein sequence ID" value="ENSXCOP00000015786.1"/>
    <property type="gene ID" value="ENSXCOG00000011927.1"/>
</dbReference>
<dbReference type="InterPro" id="IPR038348">
    <property type="entry name" value="SLED_sf"/>
</dbReference>
<keyword evidence="4" id="KW-0539">Nucleus</keyword>
<keyword evidence="2" id="KW-0678">Repressor</keyword>
<dbReference type="SUPFAM" id="SSF63748">
    <property type="entry name" value="Tudor/PWWP/MBT"/>
    <property type="match status" value="4"/>
</dbReference>
<dbReference type="PANTHER" id="PTHR12247:SF62">
    <property type="entry name" value="SCM-LIKE WITH FOUR MBT DOMAINS PROTEIN 2"/>
    <property type="match status" value="1"/>
</dbReference>
<name>A0A3B5M2L3_9TELE</name>
<evidence type="ECO:0000313" key="8">
    <source>
        <dbReference type="Ensembl" id="ENSXCOP00000015786.1"/>
    </source>
</evidence>
<feature type="compositionally biased region" description="Polar residues" evidence="6">
    <location>
        <begin position="1"/>
        <end position="15"/>
    </location>
</feature>
<evidence type="ECO:0000259" key="7">
    <source>
        <dbReference type="Pfam" id="PF12140"/>
    </source>
</evidence>
<keyword evidence="3" id="KW-0677">Repeat</keyword>
<feature type="repeat" description="MBT" evidence="5">
    <location>
        <begin position="361"/>
        <end position="458"/>
    </location>
</feature>
<dbReference type="PANTHER" id="PTHR12247">
    <property type="entry name" value="POLYCOMB GROUP PROTEIN"/>
    <property type="match status" value="1"/>
</dbReference>
<dbReference type="PROSITE" id="PS51079">
    <property type="entry name" value="MBT"/>
    <property type="match status" value="4"/>
</dbReference>
<dbReference type="Proteomes" id="UP000261380">
    <property type="component" value="Unplaced"/>
</dbReference>
<dbReference type="AlphaFoldDB" id="A0A3B5M2L3"/>
<dbReference type="Gene3D" id="3.90.1150.190">
    <property type="entry name" value="SLED domain"/>
    <property type="match status" value="1"/>
</dbReference>
<dbReference type="Gene3D" id="2.30.30.140">
    <property type="match status" value="4"/>
</dbReference>
<dbReference type="InterPro" id="IPR050548">
    <property type="entry name" value="PcG_chromatin_remod_factors"/>
</dbReference>
<evidence type="ECO:0000256" key="2">
    <source>
        <dbReference type="ARBA" id="ARBA00022491"/>
    </source>
</evidence>
<evidence type="ECO:0000256" key="6">
    <source>
        <dbReference type="SAM" id="MobiDB-lite"/>
    </source>
</evidence>
<dbReference type="SMART" id="SM00561">
    <property type="entry name" value="MBT"/>
    <property type="match status" value="4"/>
</dbReference>
<reference evidence="8" key="1">
    <citation type="submission" date="2025-08" db="UniProtKB">
        <authorList>
            <consortium name="Ensembl"/>
        </authorList>
    </citation>
    <scope>IDENTIFICATION</scope>
</reference>
<dbReference type="STRING" id="32473.ENSXCOP00000015786"/>
<dbReference type="InterPro" id="IPR013761">
    <property type="entry name" value="SAM/pointed_sf"/>
</dbReference>
<dbReference type="GO" id="GO:0005634">
    <property type="term" value="C:nucleus"/>
    <property type="evidence" value="ECO:0007669"/>
    <property type="project" value="UniProtKB-SubCell"/>
</dbReference>
<organism evidence="8 9">
    <name type="scientific">Xiphophorus couchianus</name>
    <name type="common">Monterrey platyfish</name>
    <dbReference type="NCBI Taxonomy" id="32473"/>
    <lineage>
        <taxon>Eukaryota</taxon>
        <taxon>Metazoa</taxon>
        <taxon>Chordata</taxon>
        <taxon>Craniata</taxon>
        <taxon>Vertebrata</taxon>
        <taxon>Euteleostomi</taxon>
        <taxon>Actinopterygii</taxon>
        <taxon>Neopterygii</taxon>
        <taxon>Teleostei</taxon>
        <taxon>Neoteleostei</taxon>
        <taxon>Acanthomorphata</taxon>
        <taxon>Ovalentaria</taxon>
        <taxon>Atherinomorphae</taxon>
        <taxon>Cyprinodontiformes</taxon>
        <taxon>Poeciliidae</taxon>
        <taxon>Poeciliinae</taxon>
        <taxon>Xiphophorus</taxon>
    </lineage>
</organism>
<proteinExistence type="predicted"/>
<dbReference type="Gene3D" id="1.10.150.50">
    <property type="entry name" value="Transcription Factor, Ets-1"/>
    <property type="match status" value="1"/>
</dbReference>
<feature type="repeat" description="MBT" evidence="5">
    <location>
        <begin position="24"/>
        <end position="124"/>
    </location>
</feature>
<dbReference type="InterPro" id="IPR004092">
    <property type="entry name" value="Mbt"/>
</dbReference>
<evidence type="ECO:0000256" key="3">
    <source>
        <dbReference type="ARBA" id="ARBA00022737"/>
    </source>
</evidence>
<evidence type="ECO:0000256" key="4">
    <source>
        <dbReference type="ARBA" id="ARBA00023242"/>
    </source>
</evidence>
<dbReference type="GO" id="GO:0003682">
    <property type="term" value="F:chromatin binding"/>
    <property type="evidence" value="ECO:0007669"/>
    <property type="project" value="TreeGrafter"/>
</dbReference>
<evidence type="ECO:0000256" key="1">
    <source>
        <dbReference type="ARBA" id="ARBA00004123"/>
    </source>
</evidence>
<feature type="domain" description="SLED" evidence="7">
    <location>
        <begin position="472"/>
        <end position="568"/>
    </location>
</feature>
<comment type="subcellular location">
    <subcellularLocation>
        <location evidence="1">Nucleus</location>
    </subcellularLocation>
</comment>
<protein>
    <submittedName>
        <fullName evidence="8">Scm like with four mbt domains 2</fullName>
    </submittedName>
</protein>
<dbReference type="GO" id="GO:0045892">
    <property type="term" value="P:negative regulation of DNA-templated transcription"/>
    <property type="evidence" value="ECO:0007669"/>
    <property type="project" value="TreeGrafter"/>
</dbReference>
<dbReference type="Pfam" id="PF12140">
    <property type="entry name" value="SLED"/>
    <property type="match status" value="1"/>
</dbReference>
<dbReference type="Pfam" id="PF02820">
    <property type="entry name" value="MBT"/>
    <property type="match status" value="4"/>
</dbReference>
<evidence type="ECO:0000256" key="5">
    <source>
        <dbReference type="PROSITE-ProRule" id="PRU00459"/>
    </source>
</evidence>
<feature type="repeat" description="MBT" evidence="5">
    <location>
        <begin position="247"/>
        <end position="353"/>
    </location>
</feature>
<reference evidence="8" key="2">
    <citation type="submission" date="2025-09" db="UniProtKB">
        <authorList>
            <consortium name="Ensembl"/>
        </authorList>
    </citation>
    <scope>IDENTIFICATION</scope>
</reference>
<evidence type="ECO:0000313" key="9">
    <source>
        <dbReference type="Proteomes" id="UP000261380"/>
    </source>
</evidence>
<dbReference type="GO" id="GO:0042393">
    <property type="term" value="F:histone binding"/>
    <property type="evidence" value="ECO:0007669"/>
    <property type="project" value="TreeGrafter"/>
</dbReference>
<feature type="repeat" description="MBT" evidence="5">
    <location>
        <begin position="132"/>
        <end position="237"/>
    </location>
</feature>